<dbReference type="Pfam" id="PF00291">
    <property type="entry name" value="PALP"/>
    <property type="match status" value="1"/>
</dbReference>
<dbReference type="PANTHER" id="PTHR10314">
    <property type="entry name" value="CYSTATHIONINE BETA-SYNTHASE"/>
    <property type="match status" value="1"/>
</dbReference>
<dbReference type="InterPro" id="IPR050214">
    <property type="entry name" value="Cys_Synth/Cystath_Beta-Synth"/>
</dbReference>
<keyword evidence="3" id="KW-1185">Reference proteome</keyword>
<dbReference type="InterPro" id="IPR036873">
    <property type="entry name" value="Rhodanese-like_dom_sf"/>
</dbReference>
<evidence type="ECO:0000313" key="3">
    <source>
        <dbReference type="Proteomes" id="UP000813461"/>
    </source>
</evidence>
<protein>
    <submittedName>
        <fullName evidence="2">Cysteine synthase</fullName>
    </submittedName>
</protein>
<dbReference type="AlphaFoldDB" id="A0A8K0R3I4"/>
<dbReference type="Gene3D" id="3.40.50.1100">
    <property type="match status" value="2"/>
</dbReference>
<dbReference type="InterPro" id="IPR001763">
    <property type="entry name" value="Rhodanese-like_dom"/>
</dbReference>
<evidence type="ECO:0000259" key="1">
    <source>
        <dbReference type="PROSITE" id="PS50206"/>
    </source>
</evidence>
<dbReference type="Proteomes" id="UP000813461">
    <property type="component" value="Unassembled WGS sequence"/>
</dbReference>
<dbReference type="SUPFAM" id="SSF53686">
    <property type="entry name" value="Tryptophan synthase beta subunit-like PLP-dependent enzymes"/>
    <property type="match status" value="1"/>
</dbReference>
<dbReference type="SUPFAM" id="SSF52821">
    <property type="entry name" value="Rhodanese/Cell cycle control phosphatase"/>
    <property type="match status" value="1"/>
</dbReference>
<accession>A0A8K0R3I4</accession>
<evidence type="ECO:0000313" key="2">
    <source>
        <dbReference type="EMBL" id="KAH7084357.1"/>
    </source>
</evidence>
<dbReference type="InterPro" id="IPR036052">
    <property type="entry name" value="TrpB-like_PALP_sf"/>
</dbReference>
<dbReference type="OrthoDB" id="10259545at2759"/>
<dbReference type="Gene3D" id="3.40.250.10">
    <property type="entry name" value="Rhodanese-like domain"/>
    <property type="match status" value="1"/>
</dbReference>
<sequence>MAFPDNVFRGSQSVAQYFDPDCNPPLPLVEIPDRLNPYRKDNVRIYAKMLTCLPAQNVKSLPALHMLRQEPKARTRKIAEASSGSTILSLGILARVLWGNEDVEAHVTNKKSVESLNMLRFFGIKPCLFAGLAQQEPTDPTGIMARLRRKAAKRDDMVYLGQYDNENNWKAHATWTGPQILRQLPEITVFSTTVGTGGCIAGTGVALKSQKPSVRVLGVFNVAGDPVPGPRYYEGFQSSPFPWQETIDTRVEVTSADAYRMSMQLSREGLICGPSSGEALKGLLQYISGLKSAGRLDELVDEKTGDISCVFTCCDLPYQYLPAYFEKLGAEEFPPIENEILLRCDQAKHDLRWILDNEQALGCLSIAHSSNPEKTVMSNVTLLSLDSSKESLNSQLEEPNIQARASGAPRSLGRFCGLLRPRKRHTRPNDPQTAHLHAQPLSGTLVVDLRSSQDYIIQNIPGSLSTPLPGLQHGFAGRDLFGDADAVHEVWTRIQRWLQSATVAIVLAQAARSQQKVLLLCYDGFASQLASSAFRERKVEAYTVRGGFPALYCKLQK</sequence>
<dbReference type="EMBL" id="JAGMVJ010000012">
    <property type="protein sequence ID" value="KAH7084357.1"/>
    <property type="molecule type" value="Genomic_DNA"/>
</dbReference>
<reference evidence="2" key="1">
    <citation type="journal article" date="2021" name="Nat. Commun.">
        <title>Genetic determinants of endophytism in the Arabidopsis root mycobiome.</title>
        <authorList>
            <person name="Mesny F."/>
            <person name="Miyauchi S."/>
            <person name="Thiergart T."/>
            <person name="Pickel B."/>
            <person name="Atanasova L."/>
            <person name="Karlsson M."/>
            <person name="Huettel B."/>
            <person name="Barry K.W."/>
            <person name="Haridas S."/>
            <person name="Chen C."/>
            <person name="Bauer D."/>
            <person name="Andreopoulos W."/>
            <person name="Pangilinan J."/>
            <person name="LaButti K."/>
            <person name="Riley R."/>
            <person name="Lipzen A."/>
            <person name="Clum A."/>
            <person name="Drula E."/>
            <person name="Henrissat B."/>
            <person name="Kohler A."/>
            <person name="Grigoriev I.V."/>
            <person name="Martin F.M."/>
            <person name="Hacquard S."/>
        </authorList>
    </citation>
    <scope>NUCLEOTIDE SEQUENCE</scope>
    <source>
        <strain evidence="2">MPI-SDFR-AT-0120</strain>
    </source>
</reference>
<dbReference type="InterPro" id="IPR001926">
    <property type="entry name" value="TrpB-like_PALP"/>
</dbReference>
<proteinExistence type="predicted"/>
<name>A0A8K0R3I4_9PLEO</name>
<comment type="caution">
    <text evidence="2">The sequence shown here is derived from an EMBL/GenBank/DDBJ whole genome shotgun (WGS) entry which is preliminary data.</text>
</comment>
<dbReference type="PROSITE" id="PS50206">
    <property type="entry name" value="RHODANESE_3"/>
    <property type="match status" value="1"/>
</dbReference>
<gene>
    <name evidence="2" type="ORF">FB567DRAFT_593832</name>
</gene>
<organism evidence="2 3">
    <name type="scientific">Paraphoma chrysanthemicola</name>
    <dbReference type="NCBI Taxonomy" id="798071"/>
    <lineage>
        <taxon>Eukaryota</taxon>
        <taxon>Fungi</taxon>
        <taxon>Dikarya</taxon>
        <taxon>Ascomycota</taxon>
        <taxon>Pezizomycotina</taxon>
        <taxon>Dothideomycetes</taxon>
        <taxon>Pleosporomycetidae</taxon>
        <taxon>Pleosporales</taxon>
        <taxon>Pleosporineae</taxon>
        <taxon>Phaeosphaeriaceae</taxon>
        <taxon>Paraphoma</taxon>
    </lineage>
</organism>
<feature type="domain" description="Rhodanese" evidence="1">
    <location>
        <begin position="440"/>
        <end position="554"/>
    </location>
</feature>